<evidence type="ECO:0000256" key="1">
    <source>
        <dbReference type="SAM" id="MobiDB-lite"/>
    </source>
</evidence>
<reference evidence="2" key="1">
    <citation type="submission" date="2021-01" db="EMBL/GenBank/DDBJ databases">
        <authorList>
            <person name="Corre E."/>
            <person name="Pelletier E."/>
            <person name="Niang G."/>
            <person name="Scheremetjew M."/>
            <person name="Finn R."/>
            <person name="Kale V."/>
            <person name="Holt S."/>
            <person name="Cochrane G."/>
            <person name="Meng A."/>
            <person name="Brown T."/>
            <person name="Cohen L."/>
        </authorList>
    </citation>
    <scope>NUCLEOTIDE SEQUENCE</scope>
    <source>
        <strain evidence="2">SoJaBio B1-5/56/2</strain>
    </source>
</reference>
<accession>A0A7S4JGX1</accession>
<protein>
    <submittedName>
        <fullName evidence="2">Uncharacterized protein</fullName>
    </submittedName>
</protein>
<name>A0A7S4JGX1_9EUKA</name>
<feature type="compositionally biased region" description="Basic and acidic residues" evidence="1">
    <location>
        <begin position="114"/>
        <end position="127"/>
    </location>
</feature>
<sequence length="161" mass="19042">MKNDYIDQCQEKCRREVDRNPEDSEVFLPLIGTWTFSKELKEEAQRCNSFCTEYYERCAAIRSSSNNSSATSPEIDACAKAENSWKNYLYFLRNRPTTFSFPSTEPAERMTSNIRRESNKEATKKELEKKLQRITGRPQEEEPKNIEEQSVEEYLMNRIRK</sequence>
<gene>
    <name evidence="2" type="ORF">NAES01612_LOCUS188</name>
</gene>
<dbReference type="AlphaFoldDB" id="A0A7S4JGX1"/>
<evidence type="ECO:0000313" key="2">
    <source>
        <dbReference type="EMBL" id="CAE2263289.1"/>
    </source>
</evidence>
<feature type="region of interest" description="Disordered" evidence="1">
    <location>
        <begin position="102"/>
        <end position="127"/>
    </location>
</feature>
<proteinExistence type="predicted"/>
<organism evidence="2">
    <name type="scientific">Paramoeba aestuarina</name>
    <dbReference type="NCBI Taxonomy" id="180227"/>
    <lineage>
        <taxon>Eukaryota</taxon>
        <taxon>Amoebozoa</taxon>
        <taxon>Discosea</taxon>
        <taxon>Flabellinia</taxon>
        <taxon>Dactylopodida</taxon>
        <taxon>Paramoebidae</taxon>
        <taxon>Paramoeba</taxon>
    </lineage>
</organism>
<dbReference type="EMBL" id="HBKR01000356">
    <property type="protein sequence ID" value="CAE2263289.1"/>
    <property type="molecule type" value="Transcribed_RNA"/>
</dbReference>